<accession>A0ACB8MSY9</accession>
<evidence type="ECO:0000313" key="2">
    <source>
        <dbReference type="Proteomes" id="UP000829398"/>
    </source>
</evidence>
<keyword evidence="2" id="KW-1185">Reference proteome</keyword>
<dbReference type="EMBL" id="CM039172">
    <property type="protein sequence ID" value="KAH9788260.1"/>
    <property type="molecule type" value="Genomic_DNA"/>
</dbReference>
<name>A0ACB8MSY9_CITSI</name>
<organism evidence="1 2">
    <name type="scientific">Citrus sinensis</name>
    <name type="common">Sweet orange</name>
    <name type="synonym">Citrus aurantium var. sinensis</name>
    <dbReference type="NCBI Taxonomy" id="2711"/>
    <lineage>
        <taxon>Eukaryota</taxon>
        <taxon>Viridiplantae</taxon>
        <taxon>Streptophyta</taxon>
        <taxon>Embryophyta</taxon>
        <taxon>Tracheophyta</taxon>
        <taxon>Spermatophyta</taxon>
        <taxon>Magnoliopsida</taxon>
        <taxon>eudicotyledons</taxon>
        <taxon>Gunneridae</taxon>
        <taxon>Pentapetalae</taxon>
        <taxon>rosids</taxon>
        <taxon>malvids</taxon>
        <taxon>Sapindales</taxon>
        <taxon>Rutaceae</taxon>
        <taxon>Aurantioideae</taxon>
        <taxon>Citrus</taxon>
    </lineage>
</organism>
<sequence length="192" mass="21828">MSGFFKTRLISLRRRMKLFLRQLIKKRTKHKLLLSSIFDSLASSFAMMEVSSQFRQIFKVMDSNGDGKLSSSELGEVLICLGCDKSNATKEAEGMLKQMDYNGDGFIDVDEFMDAVHDDSGGKPKEDYLMDAFLIFDINKNGLISAMELRRVLINLGCDKCTLEDCRRMIKGVDKDGDGFVDFEEFRSMLSH</sequence>
<evidence type="ECO:0000313" key="1">
    <source>
        <dbReference type="EMBL" id="KAH9788260.1"/>
    </source>
</evidence>
<reference evidence="2" key="1">
    <citation type="journal article" date="2023" name="Hortic. Res.">
        <title>A chromosome-level phased genome enabling allele-level studies in sweet orange: a case study on citrus Huanglongbing tolerance.</title>
        <authorList>
            <person name="Wu B."/>
            <person name="Yu Q."/>
            <person name="Deng Z."/>
            <person name="Duan Y."/>
            <person name="Luo F."/>
            <person name="Gmitter F. Jr."/>
        </authorList>
    </citation>
    <scope>NUCLEOTIDE SEQUENCE [LARGE SCALE GENOMIC DNA]</scope>
    <source>
        <strain evidence="2">cv. Valencia</strain>
    </source>
</reference>
<dbReference type="Proteomes" id="UP000829398">
    <property type="component" value="Chromosome 3"/>
</dbReference>
<protein>
    <submittedName>
        <fullName evidence="1">Calcium-binding protein CML25</fullName>
    </submittedName>
</protein>
<proteinExistence type="predicted"/>
<comment type="caution">
    <text evidence="1">The sequence shown here is derived from an EMBL/GenBank/DDBJ whole genome shotgun (WGS) entry which is preliminary data.</text>
</comment>
<gene>
    <name evidence="1" type="ORF">KPL71_010833</name>
</gene>